<dbReference type="GO" id="GO:0006508">
    <property type="term" value="P:proteolysis"/>
    <property type="evidence" value="ECO:0007669"/>
    <property type="project" value="UniProtKB-KW"/>
</dbReference>
<name>A0AA36GYV2_CYLNA</name>
<feature type="domain" description="Terminase large subunit-like ATPase" evidence="5">
    <location>
        <begin position="122"/>
        <end position="280"/>
    </location>
</feature>
<evidence type="ECO:0000256" key="3">
    <source>
        <dbReference type="ARBA" id="ARBA00022801"/>
    </source>
</evidence>
<dbReference type="Pfam" id="PF03354">
    <property type="entry name" value="TerL_ATPase"/>
    <property type="match status" value="1"/>
</dbReference>
<evidence type="ECO:0000259" key="8">
    <source>
        <dbReference type="Pfam" id="PF20441"/>
    </source>
</evidence>
<dbReference type="Pfam" id="PF07463">
    <property type="entry name" value="NUMOD4"/>
    <property type="match status" value="1"/>
</dbReference>
<evidence type="ECO:0000256" key="1">
    <source>
        <dbReference type="ARBA" id="ARBA00022612"/>
    </source>
</evidence>
<evidence type="ECO:0000259" key="7">
    <source>
        <dbReference type="Pfam" id="PF07463"/>
    </source>
</evidence>
<dbReference type="GO" id="GO:0004519">
    <property type="term" value="F:endonuclease activity"/>
    <property type="evidence" value="ECO:0007669"/>
    <property type="project" value="InterPro"/>
</dbReference>
<evidence type="ECO:0008006" key="11">
    <source>
        <dbReference type="Google" id="ProtNLM"/>
    </source>
</evidence>
<evidence type="ECO:0000259" key="5">
    <source>
        <dbReference type="Pfam" id="PF03354"/>
    </source>
</evidence>
<dbReference type="GO" id="GO:0008233">
    <property type="term" value="F:peptidase activity"/>
    <property type="evidence" value="ECO:0007669"/>
    <property type="project" value="UniProtKB-KW"/>
</dbReference>
<keyword evidence="1" id="KW-1188">Viral release from host cell</keyword>
<keyword evidence="3" id="KW-0378">Hydrolase</keyword>
<protein>
    <recommendedName>
        <fullName evidence="11">Phage prohead protease, HK97 family</fullName>
    </recommendedName>
</protein>
<dbReference type="GO" id="GO:0016788">
    <property type="term" value="F:hydrolase activity, acting on ester bonds"/>
    <property type="evidence" value="ECO:0007669"/>
    <property type="project" value="InterPro"/>
</dbReference>
<dbReference type="Pfam" id="PF04860">
    <property type="entry name" value="Phage_portal"/>
    <property type="match status" value="1"/>
</dbReference>
<dbReference type="PANTHER" id="PTHR41287">
    <property type="match status" value="1"/>
</dbReference>
<feature type="region of interest" description="Disordered" evidence="4">
    <location>
        <begin position="79"/>
        <end position="99"/>
    </location>
</feature>
<dbReference type="InterPro" id="IPR006944">
    <property type="entry name" value="Phage/GTA_portal"/>
</dbReference>
<keyword evidence="2" id="KW-0645">Protease</keyword>
<feature type="domain" description="Prohead serine protease" evidence="6">
    <location>
        <begin position="964"/>
        <end position="1088"/>
    </location>
</feature>
<evidence type="ECO:0000256" key="2">
    <source>
        <dbReference type="ARBA" id="ARBA00022670"/>
    </source>
</evidence>
<gene>
    <name evidence="9" type="ORF">CYNAS_LOCUS12658</name>
</gene>
<sequence>MTKTNEEWKKVKGFENYSVSTLGRVRNDVTGKLLTISHDKQNYCIVTLFNNGRRAVKKTHRLVAIAFIDNPDNLETVNHKDTNHDNNTTEQINEEQKERRRNHCIKMYTKAQEINGKDNPSKRRYETVLLEICRKNFKSYTVATLMIILMLTEPKFSQFYSVAPDGSLSKEVREAIASTLKSSPLVYKYKDKQRFKILRDYILFNVAETKYTPLNYSSSTLDGKLPNVFCADEVGALPNAYALESMRSGQLNILNKLGFVISTKYPTINNPFEQEVAYSKKVLDGTVQDETVFSLLYEPDNVTNWETDDLILKQSNPVSLEIPEIWEDLLKKRNKAIAQENVRENFVTKHCNIIYSGSGTETYIDVASVQTCKVDNINWSGRVVYLGMDLSETNDNTSVTMLAVDEDNRILSDSYCFIPEDRIEEKQATERVNYRELIKGGKVIACGNKIIDYKTVEDFILSLESRLGVQIQAVGFDRWNALSTAQKLKDKGLNTIEIRQHSSVLHPPTKLLKEKILSGDFQYTENPLYEINFLNSKCTYDTNKNLYVNKKKSNGKIDMVTNERNTPEGNEPLSDVLLSCFLTGEKLTREKVLTIPSVSSNIDLIASSIATMPVKLYRRNGDQVEEVKDDRRTRLLNGDTSDALDSFQLKSAMVYDYFLDGGGYCYIRRKLNKVVGLHYVDSEQITINHNFNPIYKDYSIFVLGNSYKPYEFIKILRHSKNGANGVSIMGELNTALETAYQTQVYQLNNVKTGGNKKGFLKSERRLGQDEINALKNAWRRLYSSSTENVVVLNSGIDFKEASNSSVEMQLNESIKTLGGQINEVFHIGNSFEETYKLSIYPIVVAFETALNRDLLLESEKEDYFFKFDDKEIIKASLKERYETYKVAKETGLLTINEIRRLENLNDIPDFDVINVGLSSVLYDINTKKYFVPNTSTVIDTNENTIEENNKEGVERLSKPLYSRTGRFVEKIKVGAFARALERNKDIKCLLNHNWDRVLGDTLTNVRLTEDNIGLRFNAVIDDDEVVNKALNGELTGFSFGFRDLEVENGIDNDSKLPLRNVKDLELYEVSILDRSKTPAYTGCLVEVRDDEEPINISDENEEEVELITETTNEETPVEEPTEEVVETVVETEETPIEEPVEDVEEPTEETTDDNTIPSEDYFTKYKNLISDLKEIVKQFE</sequence>
<dbReference type="InterPro" id="IPR006427">
    <property type="entry name" value="Portal_HK97"/>
</dbReference>
<evidence type="ECO:0000313" key="10">
    <source>
        <dbReference type="Proteomes" id="UP001176961"/>
    </source>
</evidence>
<feature type="compositionally biased region" description="Acidic residues" evidence="4">
    <location>
        <begin position="1128"/>
        <end position="1152"/>
    </location>
</feature>
<dbReference type="EMBL" id="CATQJL010000233">
    <property type="protein sequence ID" value="CAJ0600675.1"/>
    <property type="molecule type" value="Genomic_DNA"/>
</dbReference>
<dbReference type="AlphaFoldDB" id="A0AA36GYV2"/>
<dbReference type="SUPFAM" id="SSF54060">
    <property type="entry name" value="His-Me finger endonucleases"/>
    <property type="match status" value="1"/>
</dbReference>
<dbReference type="InterPro" id="IPR046462">
    <property type="entry name" value="TerL_nuclease"/>
</dbReference>
<dbReference type="NCBIfam" id="TIGR01537">
    <property type="entry name" value="portal_HK97"/>
    <property type="match status" value="1"/>
</dbReference>
<dbReference type="Gene3D" id="3.90.75.20">
    <property type="match status" value="1"/>
</dbReference>
<organism evidence="9 10">
    <name type="scientific">Cylicocyclus nassatus</name>
    <name type="common">Nematode worm</name>
    <dbReference type="NCBI Taxonomy" id="53992"/>
    <lineage>
        <taxon>Eukaryota</taxon>
        <taxon>Metazoa</taxon>
        <taxon>Ecdysozoa</taxon>
        <taxon>Nematoda</taxon>
        <taxon>Chromadorea</taxon>
        <taxon>Rhabditida</taxon>
        <taxon>Rhabditina</taxon>
        <taxon>Rhabditomorpha</taxon>
        <taxon>Strongyloidea</taxon>
        <taxon>Strongylidae</taxon>
        <taxon>Cylicocyclus</taxon>
    </lineage>
</organism>
<dbReference type="InterPro" id="IPR010902">
    <property type="entry name" value="NUMOD4"/>
</dbReference>
<evidence type="ECO:0000313" key="9">
    <source>
        <dbReference type="EMBL" id="CAJ0600675.1"/>
    </source>
</evidence>
<proteinExistence type="predicted"/>
<dbReference type="Proteomes" id="UP001176961">
    <property type="component" value="Unassembled WGS sequence"/>
</dbReference>
<dbReference type="PANTHER" id="PTHR41287:SF1">
    <property type="entry name" value="PROTEIN YMFN"/>
    <property type="match status" value="1"/>
</dbReference>
<dbReference type="InterPro" id="IPR054613">
    <property type="entry name" value="Peptidase_S78_dom"/>
</dbReference>
<dbReference type="InterPro" id="IPR044925">
    <property type="entry name" value="His-Me_finger_sf"/>
</dbReference>
<evidence type="ECO:0000256" key="4">
    <source>
        <dbReference type="SAM" id="MobiDB-lite"/>
    </source>
</evidence>
<dbReference type="Pfam" id="PF04586">
    <property type="entry name" value="Peptidase_S78"/>
    <property type="match status" value="1"/>
</dbReference>
<feature type="region of interest" description="Disordered" evidence="4">
    <location>
        <begin position="1128"/>
        <end position="1158"/>
    </location>
</feature>
<feature type="domain" description="NUMOD4" evidence="7">
    <location>
        <begin position="6"/>
        <end position="48"/>
    </location>
</feature>
<evidence type="ECO:0000259" key="6">
    <source>
        <dbReference type="Pfam" id="PF04586"/>
    </source>
</evidence>
<keyword evidence="10" id="KW-1185">Reference proteome</keyword>
<dbReference type="Pfam" id="PF20441">
    <property type="entry name" value="TerL_nuclease"/>
    <property type="match status" value="1"/>
</dbReference>
<dbReference type="InterPro" id="IPR005021">
    <property type="entry name" value="Terminase_largesu-like"/>
</dbReference>
<feature type="domain" description="Terminase large subunit-like endonuclease" evidence="8">
    <location>
        <begin position="287"/>
        <end position="560"/>
    </location>
</feature>
<accession>A0AA36GYV2</accession>
<reference evidence="9" key="1">
    <citation type="submission" date="2023-07" db="EMBL/GenBank/DDBJ databases">
        <authorList>
            <consortium name="CYATHOMIX"/>
        </authorList>
    </citation>
    <scope>NUCLEOTIDE SEQUENCE</scope>
    <source>
        <strain evidence="9">N/A</strain>
    </source>
</reference>
<comment type="caution">
    <text evidence="9">The sequence shown here is derived from an EMBL/GenBank/DDBJ whole genome shotgun (WGS) entry which is preliminary data.</text>
</comment>
<dbReference type="InterPro" id="IPR046461">
    <property type="entry name" value="TerL_ATPase"/>
</dbReference>